<comment type="caution">
    <text evidence="1">The sequence shown here is derived from an EMBL/GenBank/DDBJ whole genome shotgun (WGS) entry which is preliminary data.</text>
</comment>
<dbReference type="EMBL" id="JANQDX010000002">
    <property type="protein sequence ID" value="KAL0927292.1"/>
    <property type="molecule type" value="Genomic_DNA"/>
</dbReference>
<organism evidence="1 2">
    <name type="scientific">Dendrobium thyrsiflorum</name>
    <name type="common">Pinecone-like raceme dendrobium</name>
    <name type="synonym">Orchid</name>
    <dbReference type="NCBI Taxonomy" id="117978"/>
    <lineage>
        <taxon>Eukaryota</taxon>
        <taxon>Viridiplantae</taxon>
        <taxon>Streptophyta</taxon>
        <taxon>Embryophyta</taxon>
        <taxon>Tracheophyta</taxon>
        <taxon>Spermatophyta</taxon>
        <taxon>Magnoliopsida</taxon>
        <taxon>Liliopsida</taxon>
        <taxon>Asparagales</taxon>
        <taxon>Orchidaceae</taxon>
        <taxon>Epidendroideae</taxon>
        <taxon>Malaxideae</taxon>
        <taxon>Dendrobiinae</taxon>
        <taxon>Dendrobium</taxon>
    </lineage>
</organism>
<evidence type="ECO:0000313" key="2">
    <source>
        <dbReference type="Proteomes" id="UP001552299"/>
    </source>
</evidence>
<gene>
    <name evidence="1" type="ORF">M5K25_001455</name>
</gene>
<dbReference type="Proteomes" id="UP001552299">
    <property type="component" value="Unassembled WGS sequence"/>
</dbReference>
<accession>A0ABD0VZM5</accession>
<keyword evidence="2" id="KW-1185">Reference proteome</keyword>
<protein>
    <submittedName>
        <fullName evidence="1">Uncharacterized protein</fullName>
    </submittedName>
</protein>
<dbReference type="AlphaFoldDB" id="A0ABD0VZM5"/>
<reference evidence="1 2" key="1">
    <citation type="journal article" date="2024" name="Plant Biotechnol. J.">
        <title>Dendrobium thyrsiflorum genome and its molecular insights into genes involved in important horticultural traits.</title>
        <authorList>
            <person name="Chen B."/>
            <person name="Wang J.Y."/>
            <person name="Zheng P.J."/>
            <person name="Li K.L."/>
            <person name="Liang Y.M."/>
            <person name="Chen X.F."/>
            <person name="Zhang C."/>
            <person name="Zhao X."/>
            <person name="He X."/>
            <person name="Zhang G.Q."/>
            <person name="Liu Z.J."/>
            <person name="Xu Q."/>
        </authorList>
    </citation>
    <scope>NUCLEOTIDE SEQUENCE [LARGE SCALE GENOMIC DNA]</scope>
    <source>
        <strain evidence="1">GZMU011</strain>
    </source>
</reference>
<sequence>MTQLNPFSASSACAARVCFTSRRIRRVRRIASPSSSSRCVALPVVLSHLAATTVVVDVFTCRVSIPHQFWYQSQWLGEMAESSKRVSGDEDRSLEALWVAHANVVTRLDELTGSFNRLAAELRRERVMGAPARETAHRAMRMVTAPLH</sequence>
<name>A0ABD0VZM5_DENTH</name>
<evidence type="ECO:0000313" key="1">
    <source>
        <dbReference type="EMBL" id="KAL0927292.1"/>
    </source>
</evidence>
<proteinExistence type="predicted"/>